<dbReference type="AlphaFoldDB" id="A0A1V6UHC9"/>
<dbReference type="Pfam" id="PF09994">
    <property type="entry name" value="T6SS_Tle1-like_cat"/>
    <property type="match status" value="1"/>
</dbReference>
<accession>A0A1V6UHC9</accession>
<dbReference type="GO" id="GO:0072330">
    <property type="term" value="P:monocarboxylic acid biosynthetic process"/>
    <property type="evidence" value="ECO:0007669"/>
    <property type="project" value="UniProtKB-ARBA"/>
</dbReference>
<dbReference type="Proteomes" id="UP000191500">
    <property type="component" value="Unassembled WGS sequence"/>
</dbReference>
<reference evidence="3" key="1">
    <citation type="journal article" date="2017" name="Nat. Microbiol.">
        <title>Global analysis of biosynthetic gene clusters reveals vast potential of secondary metabolite production in Penicillium species.</title>
        <authorList>
            <person name="Nielsen J.C."/>
            <person name="Grijseels S."/>
            <person name="Prigent S."/>
            <person name="Ji B."/>
            <person name="Dainat J."/>
            <person name="Nielsen K.F."/>
            <person name="Frisvad J.C."/>
            <person name="Workman M."/>
            <person name="Nielsen J."/>
        </authorList>
    </citation>
    <scope>NUCLEOTIDE SEQUENCE [LARGE SCALE GENOMIC DNA]</scope>
    <source>
        <strain evidence="3">IBT 31321</strain>
    </source>
</reference>
<dbReference type="SUPFAM" id="SSF53474">
    <property type="entry name" value="alpha/beta-Hydrolases"/>
    <property type="match status" value="1"/>
</dbReference>
<evidence type="ECO:0000313" key="2">
    <source>
        <dbReference type="EMBL" id="OQE37830.1"/>
    </source>
</evidence>
<name>A0A1V6UHC9_9EURO</name>
<feature type="domain" description="T6SS Phospholipase effector Tle1-like catalytic" evidence="1">
    <location>
        <begin position="38"/>
        <end position="343"/>
    </location>
</feature>
<dbReference type="InterPro" id="IPR029058">
    <property type="entry name" value="AB_hydrolase_fold"/>
</dbReference>
<evidence type="ECO:0000313" key="3">
    <source>
        <dbReference type="Proteomes" id="UP000191500"/>
    </source>
</evidence>
<dbReference type="EMBL" id="MDDG01000009">
    <property type="protein sequence ID" value="OQE37830.1"/>
    <property type="molecule type" value="Genomic_DNA"/>
</dbReference>
<proteinExistence type="predicted"/>
<protein>
    <recommendedName>
        <fullName evidence="1">T6SS Phospholipase effector Tle1-like catalytic domain-containing protein</fullName>
    </recommendedName>
</protein>
<dbReference type="PANTHER" id="PTHR33840:SF16">
    <property type="entry name" value="DUF2235 DOMAIN-CONTAINING PROTEIN"/>
    <property type="match status" value="1"/>
</dbReference>
<organism evidence="2 3">
    <name type="scientific">Penicillium coprophilum</name>
    <dbReference type="NCBI Taxonomy" id="36646"/>
    <lineage>
        <taxon>Eukaryota</taxon>
        <taxon>Fungi</taxon>
        <taxon>Dikarya</taxon>
        <taxon>Ascomycota</taxon>
        <taxon>Pezizomycotina</taxon>
        <taxon>Eurotiomycetes</taxon>
        <taxon>Eurotiomycetidae</taxon>
        <taxon>Eurotiales</taxon>
        <taxon>Aspergillaceae</taxon>
        <taxon>Penicillium</taxon>
    </lineage>
</organism>
<comment type="caution">
    <text evidence="2">The sequence shown here is derived from an EMBL/GenBank/DDBJ whole genome shotgun (WGS) entry which is preliminary data.</text>
</comment>
<keyword evidence="3" id="KW-1185">Reference proteome</keyword>
<gene>
    <name evidence="2" type="ORF">PENCOP_c009G08425</name>
</gene>
<sequence length="661" mass="75487">MQKFHARLVQPLESDPLFSGENIEFNDREQAKSIRPMRRLILCLDGSWQSSNHGEKNIASNIAKLSRSIASCEKTDEEVIHQIVYYDAGVGTGNSAPREGASMPEKILAKSQKVFEGSFGRGVEENVCEAYNFLVSNWLPGDEIFIFGFSRGAYTARAVAGMVCNMGICFPDMMDDWWAIYDEYKKRVAKEEKPKPHQNGMPVPDGIQQSTWGLYNVKKDWKDRFYKNVEIQVVGVFDTVGALGWPSNKYVSVDQKNEAKYGFHDTNLHKNIKNAFHALALDEHRQAFPPTLWSLPKGVYTNLVQCWFPGYHINIGGGSESTMEHYGDMESMANLSLVWMIDQIRKHTNITFETYALAQFYHHYTCTIVDLSQRAFKEGDSKCHIAKKSDPTKWSQDVPDPKNPTAYGGWGMGYRPDSIDSMTGYSGSVVRTPGQYKKDGDTKEFIHPVVAYAMGKSYREAHGEGKVLNYQPAALKGFKRVKDPKVPCSWSDDGLQTLEGWYWRKQTKGIKYADTSYLTCMSNWYNASWPPEEDQDILIPEMDLCEDNDSNIFNERDYMRADWLAMRASLVGFPDDVHLAIQNRVLPKDTSTSEDTVRREKMLLNALKYVTERHRGSSHLEKSLIYALRRTDSTGLRVEEKLKLLEQTGNRTRKFLESWDC</sequence>
<dbReference type="PANTHER" id="PTHR33840">
    <property type="match status" value="1"/>
</dbReference>
<evidence type="ECO:0000259" key="1">
    <source>
        <dbReference type="Pfam" id="PF09994"/>
    </source>
</evidence>
<dbReference type="GO" id="GO:0017000">
    <property type="term" value="P:antibiotic biosynthetic process"/>
    <property type="evidence" value="ECO:0007669"/>
    <property type="project" value="UniProtKB-ARBA"/>
</dbReference>
<dbReference type="STRING" id="36646.A0A1V6UHC9"/>
<dbReference type="InterPro" id="IPR018712">
    <property type="entry name" value="Tle1-like_cat"/>
</dbReference>